<dbReference type="OrthoDB" id="6121157at2"/>
<dbReference type="Pfam" id="PF10636">
    <property type="entry name" value="hemP"/>
    <property type="match status" value="1"/>
</dbReference>
<protein>
    <submittedName>
        <fullName evidence="1">Hemin uptake protein</fullName>
    </submittedName>
</protein>
<sequence length="81" mass="9032">MTDNTYHIDIGYHYHNGYMDKQLNKTPIKNDAPAAIHPAGSKPLSITSEQLLGEHGVAFIVHQGECYQLRQTKAGKLILTK</sequence>
<dbReference type="Proteomes" id="UP000045824">
    <property type="component" value="Unassembled WGS sequence"/>
</dbReference>
<proteinExistence type="predicted"/>
<dbReference type="AlphaFoldDB" id="A0A0T9LT94"/>
<dbReference type="InterPro" id="IPR019600">
    <property type="entry name" value="Hemin_uptake_protein_HemP"/>
</dbReference>
<evidence type="ECO:0000313" key="2">
    <source>
        <dbReference type="Proteomes" id="UP000045824"/>
    </source>
</evidence>
<evidence type="ECO:0000313" key="1">
    <source>
        <dbReference type="EMBL" id="CNF21874.1"/>
    </source>
</evidence>
<name>A0A0T9LT94_YERKR</name>
<accession>A0A0T9LT94</accession>
<dbReference type="EMBL" id="CPYI01000015">
    <property type="protein sequence ID" value="CNF21874.1"/>
    <property type="molecule type" value="Genomic_DNA"/>
</dbReference>
<dbReference type="Gene3D" id="2.10.70.10">
    <property type="entry name" value="Complement Module, domain 1"/>
    <property type="match status" value="1"/>
</dbReference>
<reference evidence="1 2" key="1">
    <citation type="submission" date="2015-03" db="EMBL/GenBank/DDBJ databases">
        <authorList>
            <person name="Murphy D."/>
        </authorList>
    </citation>
    <scope>NUCLEOTIDE SEQUENCE [LARGE SCALE GENOMIC DNA]</scope>
    <source>
        <strain evidence="1 2">FCF326</strain>
    </source>
</reference>
<gene>
    <name evidence="1" type="primary">hemP</name>
    <name evidence="1" type="ORF">ERS008491_03317</name>
</gene>
<organism evidence="1 2">
    <name type="scientific">Yersinia kristensenii</name>
    <dbReference type="NCBI Taxonomy" id="28152"/>
    <lineage>
        <taxon>Bacteria</taxon>
        <taxon>Pseudomonadati</taxon>
        <taxon>Pseudomonadota</taxon>
        <taxon>Gammaproteobacteria</taxon>
        <taxon>Enterobacterales</taxon>
        <taxon>Yersiniaceae</taxon>
        <taxon>Yersinia</taxon>
    </lineage>
</organism>